<dbReference type="PROSITE" id="PS52050">
    <property type="entry name" value="WYL"/>
    <property type="match status" value="1"/>
</dbReference>
<evidence type="ECO:0000313" key="3">
    <source>
        <dbReference type="Proteomes" id="UP000886891"/>
    </source>
</evidence>
<feature type="domain" description="WYL" evidence="1">
    <location>
        <begin position="141"/>
        <end position="211"/>
    </location>
</feature>
<reference evidence="2" key="2">
    <citation type="journal article" date="2021" name="PeerJ">
        <title>Extensive microbial diversity within the chicken gut microbiome revealed by metagenomics and culture.</title>
        <authorList>
            <person name="Gilroy R."/>
            <person name="Ravi A."/>
            <person name="Getino M."/>
            <person name="Pursley I."/>
            <person name="Horton D.L."/>
            <person name="Alikhan N.F."/>
            <person name="Baker D."/>
            <person name="Gharbi K."/>
            <person name="Hall N."/>
            <person name="Watson M."/>
            <person name="Adriaenssens E.M."/>
            <person name="Foster-Nyarko E."/>
            <person name="Jarju S."/>
            <person name="Secka A."/>
            <person name="Antonio M."/>
            <person name="Oren A."/>
            <person name="Chaudhuri R.R."/>
            <person name="La Ragione R."/>
            <person name="Hildebrand F."/>
            <person name="Pallen M.J."/>
        </authorList>
    </citation>
    <scope>NUCLEOTIDE SEQUENCE</scope>
    <source>
        <strain evidence="2">23406</strain>
    </source>
</reference>
<comment type="caution">
    <text evidence="2">The sequence shown here is derived from an EMBL/GenBank/DDBJ whole genome shotgun (WGS) entry which is preliminary data.</text>
</comment>
<gene>
    <name evidence="2" type="ORF">IAB14_00410</name>
</gene>
<dbReference type="Pfam" id="PF13280">
    <property type="entry name" value="WYL"/>
    <property type="match status" value="1"/>
</dbReference>
<dbReference type="EMBL" id="DVOH01000006">
    <property type="protein sequence ID" value="HIU99561.1"/>
    <property type="molecule type" value="Genomic_DNA"/>
</dbReference>
<dbReference type="PANTHER" id="PTHR34580">
    <property type="match status" value="1"/>
</dbReference>
<protein>
    <submittedName>
        <fullName evidence="2">WYL domain-containing protein</fullName>
    </submittedName>
</protein>
<proteinExistence type="predicted"/>
<reference evidence="2" key="1">
    <citation type="submission" date="2020-10" db="EMBL/GenBank/DDBJ databases">
        <authorList>
            <person name="Gilroy R."/>
        </authorList>
    </citation>
    <scope>NUCLEOTIDE SEQUENCE</scope>
    <source>
        <strain evidence="2">23406</strain>
    </source>
</reference>
<evidence type="ECO:0000313" key="2">
    <source>
        <dbReference type="EMBL" id="HIU99561.1"/>
    </source>
</evidence>
<dbReference type="InterPro" id="IPR051534">
    <property type="entry name" value="CBASS_pafABC_assoc_protein"/>
</dbReference>
<dbReference type="Proteomes" id="UP000886891">
    <property type="component" value="Unassembled WGS sequence"/>
</dbReference>
<dbReference type="AlphaFoldDB" id="A0A9D1SX79"/>
<organism evidence="2 3">
    <name type="scientific">Candidatus Stercoripulliclostridium merdipullorum</name>
    <dbReference type="NCBI Taxonomy" id="2840952"/>
    <lineage>
        <taxon>Bacteria</taxon>
        <taxon>Bacillati</taxon>
        <taxon>Bacillota</taxon>
        <taxon>Clostridia</taxon>
        <taxon>Eubacteriales</taxon>
        <taxon>Candidatus Stercoripulliclostridium</taxon>
    </lineage>
</organism>
<sequence length="296" mass="34889">MDSFEPKKLALIRILNILETYTDCNHPLTHDEIVKKLYTLYGIMVERKAIGRNISLLQSAGYDIETTKKGSYLNTRLFEDSELRLLSDSVLASQHITAKHSKGLIEKIASLSNKYFKSHIKNIYSVNDWNKSENVALFYNIDIIDEAIETNRKIKFDYNKYGLDKKLHRSVFHIVSPYQMILHNQRYFLMAHQEKWKHITYYRLDRITNIELLDEPATDLRSIEGYQNGIDYRRFSSALPYMFSDEPQTIRFIIDGEWMIDQIVEWFGYDFSTDNKEGKIIVTVNASPYAMEYWAM</sequence>
<dbReference type="PANTHER" id="PTHR34580:SF1">
    <property type="entry name" value="PROTEIN PAFC"/>
    <property type="match status" value="1"/>
</dbReference>
<accession>A0A9D1SX79</accession>
<feature type="non-terminal residue" evidence="2">
    <location>
        <position position="296"/>
    </location>
</feature>
<dbReference type="InterPro" id="IPR026881">
    <property type="entry name" value="WYL_dom"/>
</dbReference>
<name>A0A9D1SX79_9FIRM</name>
<evidence type="ECO:0000259" key="1">
    <source>
        <dbReference type="Pfam" id="PF13280"/>
    </source>
</evidence>